<proteinExistence type="predicted"/>
<dbReference type="AlphaFoldDB" id="A0A1M5WIB7"/>
<gene>
    <name evidence="1" type="ORF">SAMN02746098_01622</name>
</gene>
<keyword evidence="2" id="KW-1185">Reference proteome</keyword>
<dbReference type="EMBL" id="FQXJ01000005">
    <property type="protein sequence ID" value="SHH86974.1"/>
    <property type="molecule type" value="Genomic_DNA"/>
</dbReference>
<accession>A0A1M5WIB7</accession>
<protein>
    <submittedName>
        <fullName evidence="1">Uncharacterized protein</fullName>
    </submittedName>
</protein>
<dbReference type="RefSeq" id="WP_159436912.1">
    <property type="nucleotide sequence ID" value="NZ_FQXJ01000005.1"/>
</dbReference>
<dbReference type="STRING" id="1121420.SAMN02746098_01622"/>
<organism evidence="1 2">
    <name type="scientific">Desulfosporosinus lacus DSM 15449</name>
    <dbReference type="NCBI Taxonomy" id="1121420"/>
    <lineage>
        <taxon>Bacteria</taxon>
        <taxon>Bacillati</taxon>
        <taxon>Bacillota</taxon>
        <taxon>Clostridia</taxon>
        <taxon>Eubacteriales</taxon>
        <taxon>Desulfitobacteriaceae</taxon>
        <taxon>Desulfosporosinus</taxon>
    </lineage>
</organism>
<name>A0A1M5WIB7_9FIRM</name>
<sequence>MDVLEMFKKLRDGAGEVVAALESGDNDKFETSIGKFMFLMIQFKALK</sequence>
<dbReference type="Proteomes" id="UP000183954">
    <property type="component" value="Unassembled WGS sequence"/>
</dbReference>
<evidence type="ECO:0000313" key="2">
    <source>
        <dbReference type="Proteomes" id="UP000183954"/>
    </source>
</evidence>
<evidence type="ECO:0000313" key="1">
    <source>
        <dbReference type="EMBL" id="SHH86974.1"/>
    </source>
</evidence>
<reference evidence="2" key="1">
    <citation type="submission" date="2016-11" db="EMBL/GenBank/DDBJ databases">
        <authorList>
            <person name="Varghese N."/>
            <person name="Submissions S."/>
        </authorList>
    </citation>
    <scope>NUCLEOTIDE SEQUENCE [LARGE SCALE GENOMIC DNA]</scope>
    <source>
        <strain evidence="2">DSM 15449</strain>
    </source>
</reference>